<keyword evidence="10 21" id="KW-0347">Helicase</keyword>
<dbReference type="SMART" id="SM00490">
    <property type="entry name" value="HELICc"/>
    <property type="match status" value="1"/>
</dbReference>
<feature type="domain" description="C2H2-type" evidence="17">
    <location>
        <begin position="1403"/>
        <end position="1432"/>
    </location>
</feature>
<sequence length="1449" mass="164100">MSRTAADLTLSDILTVFSASKPASKVASNQRLFQDHQPTAEEARAFVMPQRQISSGTDYVKHYQEKELQALKRTESEAAEPDALAPLSTMGAGVDRVTLAAEQAPLGDLQAESSQQVYSNYFQGRPFLHNQDLPIASCKDQLIKMVETYPVVVVQGATGCGKTTQVPQYLLDHFASKGQHCNIVVTQPRRIAAISVARRVCQERGWSLGTVVGYQVGMDNQTSEDTRLAYMTTGVLLEKLIGHKDMNQFTHVIIDEVHERDQQTDFVLLVVRKFLRSNSRTVKVILMSATIDVTYFAEYFSTSFFNKLEPAPVVEIPGKMMAVKEYYINSLRTLGEIPQFDENDPSIPLESFVLAHRLVKAFDKLEVSEQTDGTPTERFAPVRGTVLVFLPGYEEISTLTDMLRDDGVSLRWTVLPLHSTVTQQEQQSVFRPPERGYRKIILSTNIAESSITVPDIKYVIDFCLTKSLVCDPDTKYSCLKMEWASKANCKQRQGRAGRVSEGRLYRMIPEDFYNNVLPSYGIPEMKRCPLELTVLKVKKLDLDEPKAMLALCLDPPDLGDIERAILVLKEVSALTMGAMGSFSPYDGDLTFVGRVMAQLPLDVRISKMIILGFVFDCLEDCIIIAACLSVQSMFSRPFQKLIEAYKSRLAWADGSFSDCLAMLQAYKLWQKFKLEGAFSRRNGVDERAWARQNFLQYKRLVEIERLVDELKKRLVTFNIRTDPRPNIRGVDDNEHLVILRLVICGAFYPHYFTQESLNEADCFKGLVTDPLCSVTVSGIPQNQGILYDHALRRMFSCCSEHMKIYFEESKATIEFLRKSSSVGVLPAVYTAVKMRQLRIPLELSLFRPEDAKEKLERLRRLQEDSAGNKLKTNRMVVVPGISSLKTVPLPSTNQMTINIYLTEVVTCGHFYAHYSDPAYEAAEQHMTLAINHNGGKHLKPITSELRLEMLVLAPFKGAYYRARIESLGQNNKASVFFVDYGNRLILDASLLREIDPDTLFDALITPAQAFQCKLAEIKPSALACSKEQWTNRAKDVFERLVSGKELVARVYSVVDEVVRVHLLVRDGHRHVNVNEELVRLGIADRCEESFLSKKNHQLRERVESYHQSVTDSTEAVQDGCEEVDTCRLNFGPPQMSARKVRLNGPHSPLEVRLSGMTRVCSQRGVRVERTSVNSVLLESEPQRPHPRMLVACHVGQSATSDHVTLRSTTLLPAIPGLHCLMPLLFAPHVEFRTDPEKTEYIGALCGLGFEEHSGLALYADHDMELTFDTTFTQDDLFLVNRVRMMINLVLKADPGMAVISWSGSGLARVQARAREFLFELIMKKLEPREPRVFPRRYQWNLIRDDCRLRPTVSGEEDLPATVLPLHDGICLEPSSDMLRTVHERLQELHMQASSDRTSERQLVRCPVCDVAFLNPFDIHQHLRTKTHRDKEMEIQTLYEESLQRRRTGP</sequence>
<comment type="subcellular location">
    <subcellularLocation>
        <location evidence="1">Cytoplasm</location>
    </subcellularLocation>
</comment>
<dbReference type="GO" id="GO:0030154">
    <property type="term" value="P:cell differentiation"/>
    <property type="evidence" value="ECO:0007669"/>
    <property type="project" value="UniProtKB-KW"/>
</dbReference>
<dbReference type="Gene3D" id="3.40.50.300">
    <property type="entry name" value="P-loop containing nucleotide triphosphate hydrolases"/>
    <property type="match status" value="2"/>
</dbReference>
<evidence type="ECO:0000256" key="4">
    <source>
        <dbReference type="ARBA" id="ARBA00013352"/>
    </source>
</evidence>
<dbReference type="PROSITE" id="PS50157">
    <property type="entry name" value="ZINC_FINGER_C2H2_2"/>
    <property type="match status" value="1"/>
</dbReference>
<evidence type="ECO:0000256" key="11">
    <source>
        <dbReference type="ARBA" id="ARBA00022840"/>
    </source>
</evidence>
<feature type="domain" description="Helicase C-terminal" evidence="20">
    <location>
        <begin position="374"/>
        <end position="541"/>
    </location>
</feature>
<dbReference type="Gene3D" id="2.30.30.140">
    <property type="match status" value="1"/>
</dbReference>
<dbReference type="InterPro" id="IPR007502">
    <property type="entry name" value="Helicase-assoc_dom"/>
</dbReference>
<dbReference type="SUPFAM" id="SSF50199">
    <property type="entry name" value="Staphylococcal nuclease"/>
    <property type="match status" value="1"/>
</dbReference>
<keyword evidence="14" id="KW-0469">Meiosis</keyword>
<keyword evidence="16" id="KW-0862">Zinc</keyword>
<dbReference type="Pfam" id="PF00271">
    <property type="entry name" value="Helicase_C"/>
    <property type="match status" value="1"/>
</dbReference>
<dbReference type="CDD" id="cd18791">
    <property type="entry name" value="SF2_C_RHA"/>
    <property type="match status" value="1"/>
</dbReference>
<evidence type="ECO:0000256" key="1">
    <source>
        <dbReference type="ARBA" id="ARBA00004496"/>
    </source>
</evidence>
<keyword evidence="9" id="KW-0378">Hydrolase</keyword>
<evidence type="ECO:0000256" key="9">
    <source>
        <dbReference type="ARBA" id="ARBA00022801"/>
    </source>
</evidence>
<dbReference type="InterPro" id="IPR013087">
    <property type="entry name" value="Znf_C2H2_type"/>
</dbReference>
<dbReference type="GO" id="GO:0003724">
    <property type="term" value="F:RNA helicase activity"/>
    <property type="evidence" value="ECO:0007669"/>
    <property type="project" value="UniProtKB-EC"/>
</dbReference>
<dbReference type="SMART" id="SM00847">
    <property type="entry name" value="HA2"/>
    <property type="match status" value="1"/>
</dbReference>
<dbReference type="InterPro" id="IPR011545">
    <property type="entry name" value="DEAD/DEAH_box_helicase_dom"/>
</dbReference>
<keyword evidence="11" id="KW-0067">ATP-binding</keyword>
<reference evidence="21" key="1">
    <citation type="submission" date="2016-02" db="EMBL/GenBank/DDBJ databases">
        <title>RNAseq analyses of the midgut from blood- or serum-fed Ixodes ricinus ticks.</title>
        <authorList>
            <person name="Perner J."/>
            <person name="Provaznik J."/>
            <person name="Schrenkova J."/>
            <person name="Urbanova V."/>
            <person name="Ribeiro J.M."/>
            <person name="Kopacek P."/>
        </authorList>
    </citation>
    <scope>NUCLEOTIDE SEQUENCE</scope>
    <source>
        <tissue evidence="21">Gut</tissue>
    </source>
</reference>
<evidence type="ECO:0000256" key="8">
    <source>
        <dbReference type="ARBA" id="ARBA00022782"/>
    </source>
</evidence>
<dbReference type="InterPro" id="IPR035437">
    <property type="entry name" value="SNase_OB-fold_sf"/>
</dbReference>
<evidence type="ECO:0000256" key="3">
    <source>
        <dbReference type="ARBA" id="ARBA00012552"/>
    </source>
</evidence>
<dbReference type="PANTHER" id="PTHR18934">
    <property type="entry name" value="ATP-DEPENDENT RNA HELICASE"/>
    <property type="match status" value="1"/>
</dbReference>
<feature type="domain" description="Tudor" evidence="18">
    <location>
        <begin position="942"/>
        <end position="1001"/>
    </location>
</feature>
<dbReference type="SMART" id="SM00333">
    <property type="entry name" value="TUDOR"/>
    <property type="match status" value="1"/>
</dbReference>
<dbReference type="FunFam" id="3.40.50.300:FF:001760">
    <property type="entry name" value="ATP-dependent RNA helicase"/>
    <property type="match status" value="1"/>
</dbReference>
<evidence type="ECO:0000256" key="16">
    <source>
        <dbReference type="PROSITE-ProRule" id="PRU00042"/>
    </source>
</evidence>
<evidence type="ECO:0000313" key="21">
    <source>
        <dbReference type="EMBL" id="JAP71227.1"/>
    </source>
</evidence>
<dbReference type="EMBL" id="GEFM01004569">
    <property type="protein sequence ID" value="JAP71227.1"/>
    <property type="molecule type" value="mRNA"/>
</dbReference>
<dbReference type="Pfam" id="PF00567">
    <property type="entry name" value="TUDOR"/>
    <property type="match status" value="1"/>
</dbReference>
<dbReference type="GO" id="GO:0008270">
    <property type="term" value="F:zinc ion binding"/>
    <property type="evidence" value="ECO:0007669"/>
    <property type="project" value="UniProtKB-KW"/>
</dbReference>
<keyword evidence="12" id="KW-0744">Spermatogenesis</keyword>
<dbReference type="Pfam" id="PF00270">
    <property type="entry name" value="DEAD"/>
    <property type="match status" value="1"/>
</dbReference>
<dbReference type="GO" id="GO:0007283">
    <property type="term" value="P:spermatogenesis"/>
    <property type="evidence" value="ECO:0007669"/>
    <property type="project" value="UniProtKB-KW"/>
</dbReference>
<dbReference type="PANTHER" id="PTHR18934:SF113">
    <property type="entry name" value="ATP-DEPENDENT RNA HELICASE TDRD9"/>
    <property type="match status" value="1"/>
</dbReference>
<evidence type="ECO:0000259" key="20">
    <source>
        <dbReference type="PROSITE" id="PS51194"/>
    </source>
</evidence>
<evidence type="ECO:0000256" key="15">
    <source>
        <dbReference type="ARBA" id="ARBA00047984"/>
    </source>
</evidence>
<dbReference type="InterPro" id="IPR001650">
    <property type="entry name" value="Helicase_C-like"/>
</dbReference>
<evidence type="ECO:0000256" key="14">
    <source>
        <dbReference type="ARBA" id="ARBA00023254"/>
    </source>
</evidence>
<dbReference type="Gene3D" id="1.20.120.1080">
    <property type="match status" value="1"/>
</dbReference>
<dbReference type="InterPro" id="IPR002999">
    <property type="entry name" value="Tudor"/>
</dbReference>
<dbReference type="EC" id="3.6.4.13" evidence="3"/>
<keyword evidence="16" id="KW-0863">Zinc-finger</keyword>
<comment type="catalytic activity">
    <reaction evidence="15">
        <text>ATP + H2O = ADP + phosphate + H(+)</text>
        <dbReference type="Rhea" id="RHEA:13065"/>
        <dbReference type="ChEBI" id="CHEBI:15377"/>
        <dbReference type="ChEBI" id="CHEBI:15378"/>
        <dbReference type="ChEBI" id="CHEBI:30616"/>
        <dbReference type="ChEBI" id="CHEBI:43474"/>
        <dbReference type="ChEBI" id="CHEBI:456216"/>
        <dbReference type="EC" id="3.6.4.13"/>
    </reaction>
</comment>
<dbReference type="SUPFAM" id="SSF63748">
    <property type="entry name" value="Tudor/PWWP/MBT"/>
    <property type="match status" value="1"/>
</dbReference>
<comment type="similarity">
    <text evidence="2">Belongs to the DEAD box helicase family. DEAH subfamily.</text>
</comment>
<evidence type="ECO:0000259" key="17">
    <source>
        <dbReference type="PROSITE" id="PS50157"/>
    </source>
</evidence>
<keyword evidence="16" id="KW-0479">Metal-binding</keyword>
<accession>A0A131XX24</accession>
<dbReference type="GO" id="GO:0051321">
    <property type="term" value="P:meiotic cell cycle"/>
    <property type="evidence" value="ECO:0007669"/>
    <property type="project" value="UniProtKB-KW"/>
</dbReference>
<keyword evidence="13" id="KW-0943">RNA-mediated gene silencing</keyword>
<dbReference type="SUPFAM" id="SSF52540">
    <property type="entry name" value="P-loop containing nucleoside triphosphate hydrolases"/>
    <property type="match status" value="1"/>
</dbReference>
<proteinExistence type="evidence at transcript level"/>
<dbReference type="Pfam" id="PF21010">
    <property type="entry name" value="HA2_C"/>
    <property type="match status" value="1"/>
</dbReference>
<evidence type="ECO:0000259" key="18">
    <source>
        <dbReference type="PROSITE" id="PS50304"/>
    </source>
</evidence>
<keyword evidence="7" id="KW-0547">Nucleotide-binding</keyword>
<feature type="domain" description="Helicase ATP-binding" evidence="19">
    <location>
        <begin position="143"/>
        <end position="309"/>
    </location>
</feature>
<dbReference type="PROSITE" id="PS50304">
    <property type="entry name" value="TUDOR"/>
    <property type="match status" value="1"/>
</dbReference>
<dbReference type="PROSITE" id="PS00028">
    <property type="entry name" value="ZINC_FINGER_C2H2_1"/>
    <property type="match status" value="1"/>
</dbReference>
<evidence type="ECO:0000256" key="5">
    <source>
        <dbReference type="ARBA" id="ARBA00022473"/>
    </source>
</evidence>
<dbReference type="GO" id="GO:0003723">
    <property type="term" value="F:RNA binding"/>
    <property type="evidence" value="ECO:0007669"/>
    <property type="project" value="TreeGrafter"/>
</dbReference>
<evidence type="ECO:0000256" key="7">
    <source>
        <dbReference type="ARBA" id="ARBA00022741"/>
    </source>
</evidence>
<dbReference type="SMART" id="SM00487">
    <property type="entry name" value="DEXDc"/>
    <property type="match status" value="1"/>
</dbReference>
<dbReference type="GO" id="GO:0031047">
    <property type="term" value="P:regulatory ncRNA-mediated gene silencing"/>
    <property type="evidence" value="ECO:0007669"/>
    <property type="project" value="UniProtKB-KW"/>
</dbReference>
<dbReference type="InterPro" id="IPR027417">
    <property type="entry name" value="P-loop_NTPase"/>
</dbReference>
<evidence type="ECO:0000256" key="6">
    <source>
        <dbReference type="ARBA" id="ARBA00022490"/>
    </source>
</evidence>
<dbReference type="GO" id="GO:0005737">
    <property type="term" value="C:cytoplasm"/>
    <property type="evidence" value="ECO:0007669"/>
    <property type="project" value="UniProtKB-SubCell"/>
</dbReference>
<dbReference type="FunFam" id="3.40.50.300:FF:000946">
    <property type="entry name" value="putative ATP-dependent RNA helicase TDRD9"/>
    <property type="match status" value="1"/>
</dbReference>
<dbReference type="FunFam" id="1.20.120.1080:FF:000081">
    <property type="entry name" value="Tudor domain containing 9"/>
    <property type="match status" value="1"/>
</dbReference>
<dbReference type="PROSITE" id="PS51192">
    <property type="entry name" value="HELICASE_ATP_BIND_1"/>
    <property type="match status" value="1"/>
</dbReference>
<dbReference type="PROSITE" id="PS51194">
    <property type="entry name" value="HELICASE_CTER"/>
    <property type="match status" value="1"/>
</dbReference>
<keyword evidence="5" id="KW-0217">Developmental protein</keyword>
<evidence type="ECO:0000256" key="10">
    <source>
        <dbReference type="ARBA" id="ARBA00022806"/>
    </source>
</evidence>
<dbReference type="InterPro" id="IPR014001">
    <property type="entry name" value="Helicase_ATP-bd"/>
</dbReference>
<dbReference type="GO" id="GO:0005524">
    <property type="term" value="F:ATP binding"/>
    <property type="evidence" value="ECO:0007669"/>
    <property type="project" value="UniProtKB-KW"/>
</dbReference>
<name>A0A131XX24_IXORI</name>
<evidence type="ECO:0000256" key="12">
    <source>
        <dbReference type="ARBA" id="ARBA00022871"/>
    </source>
</evidence>
<protein>
    <recommendedName>
        <fullName evidence="4">Probable ATP-dependent RNA helicase spindle-E</fullName>
        <ecNumber evidence="3">3.6.4.13</ecNumber>
    </recommendedName>
</protein>
<organism evidence="21">
    <name type="scientific">Ixodes ricinus</name>
    <name type="common">Common tick</name>
    <name type="synonym">Acarus ricinus</name>
    <dbReference type="NCBI Taxonomy" id="34613"/>
    <lineage>
        <taxon>Eukaryota</taxon>
        <taxon>Metazoa</taxon>
        <taxon>Ecdysozoa</taxon>
        <taxon>Arthropoda</taxon>
        <taxon>Chelicerata</taxon>
        <taxon>Arachnida</taxon>
        <taxon>Acari</taxon>
        <taxon>Parasitiformes</taxon>
        <taxon>Ixodida</taxon>
        <taxon>Ixodoidea</taxon>
        <taxon>Ixodidae</taxon>
        <taxon>Ixodinae</taxon>
        <taxon>Ixodes</taxon>
    </lineage>
</organism>
<keyword evidence="6" id="KW-0963">Cytoplasm</keyword>
<evidence type="ECO:0000256" key="13">
    <source>
        <dbReference type="ARBA" id="ARBA00023158"/>
    </source>
</evidence>
<dbReference type="GO" id="GO:0016787">
    <property type="term" value="F:hydrolase activity"/>
    <property type="evidence" value="ECO:0007669"/>
    <property type="project" value="UniProtKB-KW"/>
</dbReference>
<keyword evidence="8" id="KW-0221">Differentiation</keyword>
<evidence type="ECO:0000256" key="2">
    <source>
        <dbReference type="ARBA" id="ARBA00008792"/>
    </source>
</evidence>
<evidence type="ECO:0000259" key="19">
    <source>
        <dbReference type="PROSITE" id="PS51192"/>
    </source>
</evidence>
<dbReference type="Gene3D" id="2.40.50.90">
    <property type="match status" value="1"/>
</dbReference>